<organism evidence="1 2">
    <name type="scientific">Halocynthiibacter halioticoli</name>
    <dbReference type="NCBI Taxonomy" id="2986804"/>
    <lineage>
        <taxon>Bacteria</taxon>
        <taxon>Pseudomonadati</taxon>
        <taxon>Pseudomonadota</taxon>
        <taxon>Alphaproteobacteria</taxon>
        <taxon>Rhodobacterales</taxon>
        <taxon>Paracoccaceae</taxon>
        <taxon>Halocynthiibacter</taxon>
    </lineage>
</organism>
<keyword evidence="2" id="KW-1185">Reference proteome</keyword>
<dbReference type="GO" id="GO:0015774">
    <property type="term" value="P:polysaccharide transport"/>
    <property type="evidence" value="ECO:0007669"/>
    <property type="project" value="InterPro"/>
</dbReference>
<dbReference type="Pfam" id="PF05159">
    <property type="entry name" value="Capsule_synth"/>
    <property type="match status" value="2"/>
</dbReference>
<gene>
    <name evidence="1" type="ORF">OH136_10240</name>
</gene>
<dbReference type="CDD" id="cd16440">
    <property type="entry name" value="beta_Kdo_transferase_KpsC_1"/>
    <property type="match status" value="1"/>
</dbReference>
<comment type="caution">
    <text evidence="1">The sequence shown here is derived from an EMBL/GenBank/DDBJ whole genome shotgun (WGS) entry which is preliminary data.</text>
</comment>
<accession>A0AAE3IZL9</accession>
<dbReference type="GO" id="GO:0000271">
    <property type="term" value="P:polysaccharide biosynthetic process"/>
    <property type="evidence" value="ECO:0007669"/>
    <property type="project" value="InterPro"/>
</dbReference>
<reference evidence="1" key="1">
    <citation type="submission" date="2022-10" db="EMBL/GenBank/DDBJ databases">
        <authorList>
            <person name="Yue Y."/>
        </authorList>
    </citation>
    <scope>NUCLEOTIDE SEQUENCE</scope>
    <source>
        <strain evidence="1">Z654</strain>
    </source>
</reference>
<proteinExistence type="predicted"/>
<dbReference type="RefSeq" id="WP_263953781.1">
    <property type="nucleotide sequence ID" value="NZ_JAOYFC010000002.1"/>
</dbReference>
<evidence type="ECO:0000313" key="1">
    <source>
        <dbReference type="EMBL" id="MCV6824934.1"/>
    </source>
</evidence>
<dbReference type="InterPro" id="IPR007833">
    <property type="entry name" value="Capsule_polysaccharide_synth"/>
</dbReference>
<sequence>MANHIPQSGNGPQRENDPATKLFVYNGGFLTQQRVRRILALAGYSVNLGKPEKGDWVGVWGQSPTSNRGEAVSNATDAPILRVEDPFLRSVLPARLGGAPALGLLIDKQGVHFDPARPSDLETLLATEPLDDTALLDRARDAISRIKALRLSKYNNFSPDTPLPEPGYVLVIDQTRNDAAVLANDADEIRFKEMLVFAQTEHPGARIIIKSHPETIGGARGGYYNEDDESDRVQILSSEVSPHELLEGAIAVYTVSSQLGFEAIFAGHKPRVFGQPFYAGWGLTQDEYPVARRTRQLSRAQLFAAAMILYPKWYDPFSDRLCELEDVIETLGAEAAAWRSDHAGYVVFGTRAWKRNSFRKIFGAYAKLSFVSTPKAAIEKAKSSNRPILAWASKATDAFLTDANAAGVPVLQVEDGFIRSRGLGAALAPASSLIIDDLGVYYDPRRESRLEKLINASDGLDEASRHRAERLIRAITIAGLSKYNVSASTQLDFKKGHRILVVGQVEDDASIQKGCQQLRTNLALLQETRARNPSAILIYKPHPDVERGLRVGDLADEAVLDYADHIATETDPVSLLSDVNEVWTMTSLLGFEALIRGIPVTCLGTPFYAGWGLTTDLGEVPARRVARPDRIALAHAALINAPRYYDPITNRICPPEVWIERLSDPNIDLPTPAPLRILSRLQDAFSDFAGLWRR</sequence>
<name>A0AAE3IZL9_9RHOB</name>
<evidence type="ECO:0000313" key="2">
    <source>
        <dbReference type="Proteomes" id="UP001208041"/>
    </source>
</evidence>
<dbReference type="CDD" id="cd16439">
    <property type="entry name" value="beta_Kdo_transferase_KpsC_2"/>
    <property type="match status" value="1"/>
</dbReference>
<dbReference type="Proteomes" id="UP001208041">
    <property type="component" value="Unassembled WGS sequence"/>
</dbReference>
<protein>
    <submittedName>
        <fullName evidence="1">Capsular polysaccharide biosynthesis protein</fullName>
    </submittedName>
</protein>
<dbReference type="EMBL" id="JAOYFC010000002">
    <property type="protein sequence ID" value="MCV6824934.1"/>
    <property type="molecule type" value="Genomic_DNA"/>
</dbReference>
<dbReference type="AlphaFoldDB" id="A0AAE3IZL9"/>